<feature type="region of interest" description="Disordered" evidence="1">
    <location>
        <begin position="200"/>
        <end position="220"/>
    </location>
</feature>
<protein>
    <submittedName>
        <fullName evidence="2">Uncharacterized protein</fullName>
    </submittedName>
</protein>
<name>A0ABD1LQG7_9FABA</name>
<evidence type="ECO:0000256" key="1">
    <source>
        <dbReference type="SAM" id="MobiDB-lite"/>
    </source>
</evidence>
<dbReference type="AlphaFoldDB" id="A0ABD1LQG7"/>
<gene>
    <name evidence="2" type="ORF">Fmac_024822</name>
</gene>
<feature type="region of interest" description="Disordered" evidence="1">
    <location>
        <begin position="851"/>
        <end position="878"/>
    </location>
</feature>
<dbReference type="Proteomes" id="UP001603857">
    <property type="component" value="Unassembled WGS sequence"/>
</dbReference>
<feature type="region of interest" description="Disordered" evidence="1">
    <location>
        <begin position="927"/>
        <end position="952"/>
    </location>
</feature>
<sequence length="986" mass="109705">MGTDTSAKTRKVEGKLDALVNLVTQLADLKVYHRFFELPEAERNLLTQEDNHSRVGQILFGYTNIRRMNLGFQLTPPEQPIKTVKFEEEANAPRRQTRAQARQDSPIHAQPMNVAASPHQQAPRILKRKLVLQAESDDGSDEEDVSIREALKRKAETIPPPPASDIPRPKKLKIQRRARPAPKFVAARVTAPVEVQVESPHIQVPTSASGERLPPPASPRPKGVLIIPDSPRPSVLTQAQVEELPPINLLALRKCRSAILADKAASTAPISTTISTTTSSTRHPKLPAGFPDTHNVYDIIFPGKDNPDARCELLKYGINRSMDREVWNSNRIGKKLKPRSDIIDKSISVLCELYPIDWPGRYVYQIPGRIKLDFYAPICSWLPNGIPVVDEQGNPVLNSEGNPTYKDMPVSAQATYGPEYYASPSAPTMPIPGQKGYVPPTGTKTPFLYTPPELSIKPRPTVPYTTEWQLKSITNTKSVEYTMEELEEQFRQLMIEAELAIKFPLLLKSESEAAVSEVTASESAAFSSPSTEVVPYLCKPYIPHMSYIESAAYRALPPNAIITDPLPIIQRPIYSTEVIKSICPWRPPPGTPRIEMPLHEVEDLSQVDPYSTPIQDVVSQITLRLPSLRLSPVPLDHSTLPYLTAKEHQLINHLQLCPSMPHQHTIPPSLWLGPDSSIRISLDRVCPRLPPANNNKLKGKKIYRGPMPAPSKMYIKSFPDMTHSRVQKKMHTTEFLESDAEKYYHQFMHECTKGASTSGIPIEEKGKILVIKGKFKVRPCLLVHFSDTSIALTRKNPRPILGPETSIIYLIASVLFNMEAYQKEWKKVTDSWPKAPVDSWCQHIFPWTPGDPIPSKEGFDPPSREPSPPPVPESDLQVAASETPQPMAVMPIAASEPASIVVAPAPTDYVTRAEFEELKALIQSHFQPAPAPAPAPLPPPSPQPAANTISRTEFLAFQNQMSSEFQGLLTFLKQNLPPPPPPPPQE</sequence>
<accession>A0ABD1LQG7</accession>
<proteinExistence type="predicted"/>
<evidence type="ECO:0000313" key="3">
    <source>
        <dbReference type="Proteomes" id="UP001603857"/>
    </source>
</evidence>
<comment type="caution">
    <text evidence="2">The sequence shown here is derived from an EMBL/GenBank/DDBJ whole genome shotgun (WGS) entry which is preliminary data.</text>
</comment>
<reference evidence="2 3" key="1">
    <citation type="submission" date="2024-08" db="EMBL/GenBank/DDBJ databases">
        <title>Insights into the chromosomal genome structure of Flemingia macrophylla.</title>
        <authorList>
            <person name="Ding Y."/>
            <person name="Zhao Y."/>
            <person name="Bi W."/>
            <person name="Wu M."/>
            <person name="Zhao G."/>
            <person name="Gong Y."/>
            <person name="Li W."/>
            <person name="Zhang P."/>
        </authorList>
    </citation>
    <scope>NUCLEOTIDE SEQUENCE [LARGE SCALE GENOMIC DNA]</scope>
    <source>
        <strain evidence="2">DYQJB</strain>
        <tissue evidence="2">Leaf</tissue>
    </source>
</reference>
<feature type="compositionally biased region" description="Pro residues" evidence="1">
    <location>
        <begin position="929"/>
        <end position="943"/>
    </location>
</feature>
<evidence type="ECO:0000313" key="2">
    <source>
        <dbReference type="EMBL" id="KAL2325764.1"/>
    </source>
</evidence>
<keyword evidence="3" id="KW-1185">Reference proteome</keyword>
<organism evidence="2 3">
    <name type="scientific">Flemingia macrophylla</name>
    <dbReference type="NCBI Taxonomy" id="520843"/>
    <lineage>
        <taxon>Eukaryota</taxon>
        <taxon>Viridiplantae</taxon>
        <taxon>Streptophyta</taxon>
        <taxon>Embryophyta</taxon>
        <taxon>Tracheophyta</taxon>
        <taxon>Spermatophyta</taxon>
        <taxon>Magnoliopsida</taxon>
        <taxon>eudicotyledons</taxon>
        <taxon>Gunneridae</taxon>
        <taxon>Pentapetalae</taxon>
        <taxon>rosids</taxon>
        <taxon>fabids</taxon>
        <taxon>Fabales</taxon>
        <taxon>Fabaceae</taxon>
        <taxon>Papilionoideae</taxon>
        <taxon>50 kb inversion clade</taxon>
        <taxon>NPAAA clade</taxon>
        <taxon>indigoferoid/millettioid clade</taxon>
        <taxon>Phaseoleae</taxon>
        <taxon>Flemingia</taxon>
    </lineage>
</organism>
<dbReference type="EMBL" id="JBGMDY010000008">
    <property type="protein sequence ID" value="KAL2325764.1"/>
    <property type="molecule type" value="Genomic_DNA"/>
</dbReference>